<dbReference type="EMBL" id="JBHTIW010000002">
    <property type="protein sequence ID" value="MFD0918958.1"/>
    <property type="molecule type" value="Genomic_DNA"/>
</dbReference>
<protein>
    <submittedName>
        <fullName evidence="1">Zinc finger protein</fullName>
    </submittedName>
</protein>
<name>A0ABW3FM69_9PSEU</name>
<gene>
    <name evidence="1" type="ORF">ACFQ16_04300</name>
</gene>
<dbReference type="RefSeq" id="WP_263250779.1">
    <property type="nucleotide sequence ID" value="NZ_BAABLT010000033.1"/>
</dbReference>
<organism evidence="1 2">
    <name type="scientific">Saccharopolyspora rosea</name>
    <dbReference type="NCBI Taxonomy" id="524884"/>
    <lineage>
        <taxon>Bacteria</taxon>
        <taxon>Bacillati</taxon>
        <taxon>Actinomycetota</taxon>
        <taxon>Actinomycetes</taxon>
        <taxon>Pseudonocardiales</taxon>
        <taxon>Pseudonocardiaceae</taxon>
        <taxon>Saccharopolyspora</taxon>
    </lineage>
</organism>
<dbReference type="Pfam" id="PF16827">
    <property type="entry name" value="zf-HC3"/>
    <property type="match status" value="1"/>
</dbReference>
<dbReference type="Proteomes" id="UP001597018">
    <property type="component" value="Unassembled WGS sequence"/>
</dbReference>
<proteinExistence type="predicted"/>
<keyword evidence="2" id="KW-1185">Reference proteome</keyword>
<comment type="caution">
    <text evidence="1">The sequence shown here is derived from an EMBL/GenBank/DDBJ whole genome shotgun (WGS) entry which is preliminary data.</text>
</comment>
<dbReference type="InterPro" id="IPR031795">
    <property type="entry name" value="Zf-HC3"/>
</dbReference>
<sequence>MPGFLTYIWRPVTGGRHAFPVAAREVPAGESVTAYCGAVVDAAELRDRTEADWIREQTCMSCWAALAARDRESTGRHHLRRRSP</sequence>
<evidence type="ECO:0000313" key="2">
    <source>
        <dbReference type="Proteomes" id="UP001597018"/>
    </source>
</evidence>
<reference evidence="2" key="1">
    <citation type="journal article" date="2019" name="Int. J. Syst. Evol. Microbiol.">
        <title>The Global Catalogue of Microorganisms (GCM) 10K type strain sequencing project: providing services to taxonomists for standard genome sequencing and annotation.</title>
        <authorList>
            <consortium name="The Broad Institute Genomics Platform"/>
            <consortium name="The Broad Institute Genome Sequencing Center for Infectious Disease"/>
            <person name="Wu L."/>
            <person name="Ma J."/>
        </authorList>
    </citation>
    <scope>NUCLEOTIDE SEQUENCE [LARGE SCALE GENOMIC DNA]</scope>
    <source>
        <strain evidence="2">CCUG 56401</strain>
    </source>
</reference>
<accession>A0ABW3FM69</accession>
<evidence type="ECO:0000313" key="1">
    <source>
        <dbReference type="EMBL" id="MFD0918958.1"/>
    </source>
</evidence>